<evidence type="ECO:0000313" key="1">
    <source>
        <dbReference type="EMBL" id="VDK63797.1"/>
    </source>
</evidence>
<dbReference type="OrthoDB" id="6499288at2759"/>
<reference evidence="3" key="1">
    <citation type="submission" date="2017-02" db="UniProtKB">
        <authorList>
            <consortium name="WormBaseParasite"/>
        </authorList>
    </citation>
    <scope>IDENTIFICATION</scope>
</reference>
<evidence type="ECO:0000313" key="3">
    <source>
        <dbReference type="WBParaSite" id="ASIM_0001881001-mRNA-1"/>
    </source>
</evidence>
<dbReference type="EMBL" id="UYRR01035175">
    <property type="protein sequence ID" value="VDK63797.1"/>
    <property type="molecule type" value="Genomic_DNA"/>
</dbReference>
<protein>
    <submittedName>
        <fullName evidence="3">UmuC domain-containing protein</fullName>
    </submittedName>
</protein>
<keyword evidence="2" id="KW-1185">Reference proteome</keyword>
<evidence type="ECO:0000313" key="2">
    <source>
        <dbReference type="Proteomes" id="UP000267096"/>
    </source>
</evidence>
<name>A0A0M3KCV8_ANISI</name>
<dbReference type="SUPFAM" id="SSF49599">
    <property type="entry name" value="TRAF domain-like"/>
    <property type="match status" value="1"/>
</dbReference>
<gene>
    <name evidence="1" type="ORF">ASIM_LOCUS18206</name>
</gene>
<dbReference type="Gene3D" id="2.60.210.10">
    <property type="entry name" value="Apoptosis, Tumor Necrosis Factor Receptor Associated Protein 2, Chain A"/>
    <property type="match status" value="1"/>
</dbReference>
<organism evidence="3">
    <name type="scientific">Anisakis simplex</name>
    <name type="common">Herring worm</name>
    <dbReference type="NCBI Taxonomy" id="6269"/>
    <lineage>
        <taxon>Eukaryota</taxon>
        <taxon>Metazoa</taxon>
        <taxon>Ecdysozoa</taxon>
        <taxon>Nematoda</taxon>
        <taxon>Chromadorea</taxon>
        <taxon>Rhabditida</taxon>
        <taxon>Spirurina</taxon>
        <taxon>Ascaridomorpha</taxon>
        <taxon>Ascaridoidea</taxon>
        <taxon>Anisakidae</taxon>
        <taxon>Anisakis</taxon>
        <taxon>Anisakis simplex complex</taxon>
    </lineage>
</organism>
<dbReference type="WBParaSite" id="ASIM_0001881001-mRNA-1">
    <property type="protein sequence ID" value="ASIM_0001881001-mRNA-1"/>
    <property type="gene ID" value="ASIM_0001881001"/>
</dbReference>
<sequence>MQNRSATPTVSLHSESSTTFVTPVDIPALDNNINNNNIDADNDDNIAHNKYRNDEIMHSDDKKANQNGNIECPFNDFGCTVKSSVDQVKHHIKESSRCTLAMIPFNKCTISKRFSVSEVLTPHVTPSNLAFLGRPRSERNAAFGLKRFVDLIDMEHDNSFVNDNTCFIAIHIDLCSIYNAI</sequence>
<accession>A0A0M3KCV8</accession>
<reference evidence="1 2" key="2">
    <citation type="submission" date="2018-11" db="EMBL/GenBank/DDBJ databases">
        <authorList>
            <consortium name="Pathogen Informatics"/>
        </authorList>
    </citation>
    <scope>NUCLEOTIDE SEQUENCE [LARGE SCALE GENOMIC DNA]</scope>
</reference>
<dbReference type="AlphaFoldDB" id="A0A0M3KCV8"/>
<dbReference type="InterPro" id="IPR008974">
    <property type="entry name" value="TRAF-like"/>
</dbReference>
<dbReference type="Proteomes" id="UP000267096">
    <property type="component" value="Unassembled WGS sequence"/>
</dbReference>
<proteinExistence type="predicted"/>